<keyword evidence="5" id="KW-1185">Reference proteome</keyword>
<accession>A0A9P9XXE4</accession>
<feature type="compositionally biased region" description="Acidic residues" evidence="2">
    <location>
        <begin position="72"/>
        <end position="98"/>
    </location>
</feature>
<evidence type="ECO:0000313" key="5">
    <source>
        <dbReference type="Proteomes" id="UP001055219"/>
    </source>
</evidence>
<feature type="compositionally biased region" description="Basic and acidic residues" evidence="2">
    <location>
        <begin position="125"/>
        <end position="135"/>
    </location>
</feature>
<dbReference type="GO" id="GO:0005634">
    <property type="term" value="C:nucleus"/>
    <property type="evidence" value="ECO:0007669"/>
    <property type="project" value="TreeGrafter"/>
</dbReference>
<proteinExistence type="inferred from homology"/>
<dbReference type="Pfam" id="PF08265">
    <property type="entry name" value="YL1_C"/>
    <property type="match status" value="1"/>
</dbReference>
<feature type="region of interest" description="Disordered" evidence="2">
    <location>
        <begin position="1"/>
        <end position="245"/>
    </location>
</feature>
<dbReference type="EMBL" id="JAGIXG020000051">
    <property type="protein sequence ID" value="KAI6779175.1"/>
    <property type="molecule type" value="Genomic_DNA"/>
</dbReference>
<evidence type="ECO:0000256" key="2">
    <source>
        <dbReference type="SAM" id="MobiDB-lite"/>
    </source>
</evidence>
<dbReference type="Proteomes" id="UP001055219">
    <property type="component" value="Unassembled WGS sequence"/>
</dbReference>
<dbReference type="PANTHER" id="PTHR13275">
    <property type="entry name" value="YL-1 PROTEIN TRANSCRIPTION FACTOR-LIKE 1"/>
    <property type="match status" value="1"/>
</dbReference>
<protein>
    <recommendedName>
        <fullName evidence="3">Vps72/YL1 C-terminal domain-containing protein</fullName>
    </recommendedName>
</protein>
<dbReference type="RefSeq" id="XP_051360031.1">
    <property type="nucleotide sequence ID" value="XM_051508913.1"/>
</dbReference>
<comment type="similarity">
    <text evidence="1">Belongs to the VPS72/YL1 family.</text>
</comment>
<sequence length="717" mass="77625">MSADAEPTPAERDDAHFTTTSRERSKDAASDSDTSSSDVETPASDQATEWLATGRKRRSTAGNRMKSMLANEEPDSDLELLFAEDDDDQGFSEVGDDASDVHMDSSSDEDEDDKNGAQVDELEGEKELERKEKAQRAAARKRKATDAIPSRFRKKVRVDATPQRQVVPPPAPRPKKKSERTSWLPTTSDLPTRASSRSTTRMSKEQLHAQMEEREARRLKQMEHMAKKAAKAEAMKKPPMTQEERLREAALVEKRNAKSLNRWEEAEKSREDERKAKLAALNNRTLKGPVITFWSGTRAWKDGGLTSYVVMEEKPKRKERKPKDKDKDKAKPNGSGPTPVTNGTGLPKEIPSKSENGDVSTPVKEEQGTSNQANGTLEVMEPQLAQPPAVSPPPPAAAAANGLAAPVPEPASTTAVSENNNSNNNKASAVLAAPVLAAPAGVDPSPSAPPPNHPDTPKSSVLAAPTPQPSEPPTQEETSQDHTLLQPVATLDRPVPPEDKLTPPVDKPITPTENGTGATPPEAPEPPSTATVIEPAPESTTTATRNTIIYQNFDENAIKDKSIQTQILFGRKMTKLAKPPAAPVCAITNHPARYHDPKTGLPYYNAYAYREIHRLIRGNYKFSGALGAWAGSGTYAAKGVPERFLNPAAKSEKQKMEEKKAQQQQATESKVNGAHGQAAQPMEGVETTDTVGTLDQIKHVESVQPASAPVNAQGVQV</sequence>
<feature type="region of interest" description="Disordered" evidence="2">
    <location>
        <begin position="649"/>
        <end position="683"/>
    </location>
</feature>
<dbReference type="GeneID" id="75826841"/>
<dbReference type="Pfam" id="PF05764">
    <property type="entry name" value="YL1"/>
    <property type="match status" value="1"/>
</dbReference>
<feature type="compositionally biased region" description="Basic and acidic residues" evidence="2">
    <location>
        <begin position="650"/>
        <end position="661"/>
    </location>
</feature>
<name>A0A9P9XXE4_9HYPO</name>
<feature type="compositionally biased region" description="Polar residues" evidence="2">
    <location>
        <begin position="335"/>
        <end position="344"/>
    </location>
</feature>
<gene>
    <name evidence="4" type="ORF">J7T54_000321</name>
</gene>
<organism evidence="4 5">
    <name type="scientific">Emericellopsis cladophorae</name>
    <dbReference type="NCBI Taxonomy" id="2686198"/>
    <lineage>
        <taxon>Eukaryota</taxon>
        <taxon>Fungi</taxon>
        <taxon>Dikarya</taxon>
        <taxon>Ascomycota</taxon>
        <taxon>Pezizomycotina</taxon>
        <taxon>Sordariomycetes</taxon>
        <taxon>Hypocreomycetidae</taxon>
        <taxon>Hypocreales</taxon>
        <taxon>Bionectriaceae</taxon>
        <taxon>Emericellopsis</taxon>
    </lineage>
</organism>
<feature type="compositionally biased region" description="Low complexity" evidence="2">
    <location>
        <begin position="192"/>
        <end position="201"/>
    </location>
</feature>
<feature type="region of interest" description="Disordered" evidence="2">
    <location>
        <begin position="304"/>
        <end position="530"/>
    </location>
</feature>
<feature type="compositionally biased region" description="Basic and acidic residues" evidence="2">
    <location>
        <begin position="311"/>
        <end position="331"/>
    </location>
</feature>
<reference evidence="4" key="1">
    <citation type="journal article" date="2021" name="J Fungi (Basel)">
        <title>Genomic and Metabolomic Analyses of the Marine Fungus Emericellopsis cladophorae: Insights into Saltwater Adaptability Mechanisms and Its Biosynthetic Potential.</title>
        <authorList>
            <person name="Goncalves M.F.M."/>
            <person name="Hilario S."/>
            <person name="Van de Peer Y."/>
            <person name="Esteves A.C."/>
            <person name="Alves A."/>
        </authorList>
    </citation>
    <scope>NUCLEOTIDE SEQUENCE</scope>
    <source>
        <strain evidence="4">MUM 19.33</strain>
    </source>
</reference>
<dbReference type="InterPro" id="IPR046757">
    <property type="entry name" value="YL1_N"/>
</dbReference>
<feature type="compositionally biased region" description="Polar residues" evidence="2">
    <location>
        <begin position="181"/>
        <end position="190"/>
    </location>
</feature>
<dbReference type="PANTHER" id="PTHR13275:SF4">
    <property type="entry name" value="VACUOLAR PROTEIN SORTING-ASSOCIATED PROTEIN 72 HOMOLOG"/>
    <property type="match status" value="1"/>
</dbReference>
<feature type="compositionally biased region" description="Low complexity" evidence="2">
    <location>
        <begin position="397"/>
        <end position="445"/>
    </location>
</feature>
<feature type="compositionally biased region" description="Basic and acidic residues" evidence="2">
    <location>
        <begin position="9"/>
        <end position="29"/>
    </location>
</feature>
<evidence type="ECO:0000256" key="1">
    <source>
        <dbReference type="ARBA" id="ARBA00006832"/>
    </source>
</evidence>
<dbReference type="AlphaFoldDB" id="A0A9P9XXE4"/>
<comment type="caution">
    <text evidence="4">The sequence shown here is derived from an EMBL/GenBank/DDBJ whole genome shotgun (WGS) entry which is preliminary data.</text>
</comment>
<evidence type="ECO:0000313" key="4">
    <source>
        <dbReference type="EMBL" id="KAI6779175.1"/>
    </source>
</evidence>
<dbReference type="OrthoDB" id="3942062at2759"/>
<feature type="domain" description="Vps72/YL1 C-terminal" evidence="3">
    <location>
        <begin position="583"/>
        <end position="612"/>
    </location>
</feature>
<feature type="compositionally biased region" description="Basic and acidic residues" evidence="2">
    <location>
        <begin position="202"/>
        <end position="245"/>
    </location>
</feature>
<dbReference type="InterPro" id="IPR013272">
    <property type="entry name" value="Vps72/YL1_C"/>
</dbReference>
<dbReference type="SMART" id="SM00993">
    <property type="entry name" value="YL1_C"/>
    <property type="match status" value="1"/>
</dbReference>
<reference evidence="4" key="2">
    <citation type="submission" date="2022-07" db="EMBL/GenBank/DDBJ databases">
        <authorList>
            <person name="Goncalves M.F.M."/>
            <person name="Hilario S."/>
            <person name="Van De Peer Y."/>
            <person name="Esteves A.C."/>
            <person name="Alves A."/>
        </authorList>
    </citation>
    <scope>NUCLEOTIDE SEQUENCE</scope>
    <source>
        <strain evidence="4">MUM 19.33</strain>
    </source>
</reference>
<evidence type="ECO:0000259" key="3">
    <source>
        <dbReference type="SMART" id="SM00993"/>
    </source>
</evidence>